<sequence>MAVARGDVPRIHSIVVNDMKNGATTDGNFNPKSYTHADHQLLYLLLRLGGHAAAELGHRCLGHVATVPLVVSPRAPTPEEMQHNLEVSFPTPFPPPPDGSIGPGFQIMVDAIKVEGRMRWDPCSNMILGICREHSAKYELEFFSIKEAEALHAGLAKNDVHLASEATVAAVNSFSDIPVRNIAHPFVIAPTCKCEATDGQRRFLCAMLNAVNSWASRISSRPYCISSDGDGKRRAATLLLTFIRELDRNGELFKKIGDLPLFDYHCGDNDITGNIDYKHVCKRLRNSLIRQLASTIDGVVLTPQLIKQHLLRDSHHSAHHITGILNPNDRQNVKLMYDLLSSIAVLPTPKETDSPVFKNNRRVLRLLGAFYRHILEAYTNIQLSLHEQLTHISAAMHLMMALYQKEPGRFVPSQTYFDFMTAGKNVFFCVAKTQIDDPSGKFWIILLGTNPVELTFGRVRTMTGSDSNADMSQLGSRLNAASQCDKILAEHPDWSGGPQRLRMPVWKDVAGDVSAKIDHISPRSWKGDVRVANVSCKTTWFGGRRLSEQELFEAGWELPFKSMEDAGGFSIFCPFGLLNPAVLPSKSLMKKSQHNVPFQVG</sequence>
<comment type="caution">
    <text evidence="1">The sequence shown here is derived from an EMBL/GenBank/DDBJ whole genome shotgun (WGS) entry which is preliminary data.</text>
</comment>
<evidence type="ECO:0000313" key="1">
    <source>
        <dbReference type="EMBL" id="KAJ7301276.1"/>
    </source>
</evidence>
<proteinExistence type="predicted"/>
<keyword evidence="2" id="KW-1185">Reference proteome</keyword>
<dbReference type="Proteomes" id="UP001218218">
    <property type="component" value="Unassembled WGS sequence"/>
</dbReference>
<name>A0AAD7E724_9AGAR</name>
<evidence type="ECO:0000313" key="2">
    <source>
        <dbReference type="Proteomes" id="UP001218218"/>
    </source>
</evidence>
<protein>
    <submittedName>
        <fullName evidence="1">Uncharacterized protein</fullName>
    </submittedName>
</protein>
<accession>A0AAD7E724</accession>
<organism evidence="1 2">
    <name type="scientific">Mycena albidolilacea</name>
    <dbReference type="NCBI Taxonomy" id="1033008"/>
    <lineage>
        <taxon>Eukaryota</taxon>
        <taxon>Fungi</taxon>
        <taxon>Dikarya</taxon>
        <taxon>Basidiomycota</taxon>
        <taxon>Agaricomycotina</taxon>
        <taxon>Agaricomycetes</taxon>
        <taxon>Agaricomycetidae</taxon>
        <taxon>Agaricales</taxon>
        <taxon>Marasmiineae</taxon>
        <taxon>Mycenaceae</taxon>
        <taxon>Mycena</taxon>
    </lineage>
</organism>
<dbReference type="AlphaFoldDB" id="A0AAD7E724"/>
<dbReference type="EMBL" id="JARIHO010000139">
    <property type="protein sequence ID" value="KAJ7301276.1"/>
    <property type="molecule type" value="Genomic_DNA"/>
</dbReference>
<gene>
    <name evidence="1" type="ORF">DFH08DRAFT_919133</name>
</gene>
<reference evidence="1" key="1">
    <citation type="submission" date="2023-03" db="EMBL/GenBank/DDBJ databases">
        <title>Massive genome expansion in bonnet fungi (Mycena s.s.) driven by repeated elements and novel gene families across ecological guilds.</title>
        <authorList>
            <consortium name="Lawrence Berkeley National Laboratory"/>
            <person name="Harder C.B."/>
            <person name="Miyauchi S."/>
            <person name="Viragh M."/>
            <person name="Kuo A."/>
            <person name="Thoen E."/>
            <person name="Andreopoulos B."/>
            <person name="Lu D."/>
            <person name="Skrede I."/>
            <person name="Drula E."/>
            <person name="Henrissat B."/>
            <person name="Morin E."/>
            <person name="Kohler A."/>
            <person name="Barry K."/>
            <person name="LaButti K."/>
            <person name="Morin E."/>
            <person name="Salamov A."/>
            <person name="Lipzen A."/>
            <person name="Mereny Z."/>
            <person name="Hegedus B."/>
            <person name="Baldrian P."/>
            <person name="Stursova M."/>
            <person name="Weitz H."/>
            <person name="Taylor A."/>
            <person name="Grigoriev I.V."/>
            <person name="Nagy L.G."/>
            <person name="Martin F."/>
            <person name="Kauserud H."/>
        </authorList>
    </citation>
    <scope>NUCLEOTIDE SEQUENCE</scope>
    <source>
        <strain evidence="1">CBHHK002</strain>
    </source>
</reference>